<reference evidence="1" key="1">
    <citation type="journal article" date="2023" name="Mol. Phylogenet. Evol.">
        <title>Genome-scale phylogeny and comparative genomics of the fungal order Sordariales.</title>
        <authorList>
            <person name="Hensen N."/>
            <person name="Bonometti L."/>
            <person name="Westerberg I."/>
            <person name="Brannstrom I.O."/>
            <person name="Guillou S."/>
            <person name="Cros-Aarteil S."/>
            <person name="Calhoun S."/>
            <person name="Haridas S."/>
            <person name="Kuo A."/>
            <person name="Mondo S."/>
            <person name="Pangilinan J."/>
            <person name="Riley R."/>
            <person name="LaButti K."/>
            <person name="Andreopoulos B."/>
            <person name="Lipzen A."/>
            <person name="Chen C."/>
            <person name="Yan M."/>
            <person name="Daum C."/>
            <person name="Ng V."/>
            <person name="Clum A."/>
            <person name="Steindorff A."/>
            <person name="Ohm R.A."/>
            <person name="Martin F."/>
            <person name="Silar P."/>
            <person name="Natvig D.O."/>
            <person name="Lalanne C."/>
            <person name="Gautier V."/>
            <person name="Ament-Velasquez S.L."/>
            <person name="Kruys A."/>
            <person name="Hutchinson M.I."/>
            <person name="Powell A.J."/>
            <person name="Barry K."/>
            <person name="Miller A.N."/>
            <person name="Grigoriev I.V."/>
            <person name="Debuchy R."/>
            <person name="Gladieux P."/>
            <person name="Hiltunen Thoren M."/>
            <person name="Johannesson H."/>
        </authorList>
    </citation>
    <scope>NUCLEOTIDE SEQUENCE</scope>
    <source>
        <strain evidence="1">PSN293</strain>
    </source>
</reference>
<dbReference type="Proteomes" id="UP001301769">
    <property type="component" value="Unassembled WGS sequence"/>
</dbReference>
<organism evidence="1 2">
    <name type="scientific">Rhypophila decipiens</name>
    <dbReference type="NCBI Taxonomy" id="261697"/>
    <lineage>
        <taxon>Eukaryota</taxon>
        <taxon>Fungi</taxon>
        <taxon>Dikarya</taxon>
        <taxon>Ascomycota</taxon>
        <taxon>Pezizomycotina</taxon>
        <taxon>Sordariomycetes</taxon>
        <taxon>Sordariomycetidae</taxon>
        <taxon>Sordariales</taxon>
        <taxon>Naviculisporaceae</taxon>
        <taxon>Rhypophila</taxon>
    </lineage>
</organism>
<protein>
    <submittedName>
        <fullName evidence="1">Uncharacterized protein</fullName>
    </submittedName>
</protein>
<proteinExistence type="predicted"/>
<reference evidence="1" key="2">
    <citation type="submission" date="2023-05" db="EMBL/GenBank/DDBJ databases">
        <authorList>
            <consortium name="Lawrence Berkeley National Laboratory"/>
            <person name="Steindorff A."/>
            <person name="Hensen N."/>
            <person name="Bonometti L."/>
            <person name="Westerberg I."/>
            <person name="Brannstrom I.O."/>
            <person name="Guillou S."/>
            <person name="Cros-Aarteil S."/>
            <person name="Calhoun S."/>
            <person name="Haridas S."/>
            <person name="Kuo A."/>
            <person name="Mondo S."/>
            <person name="Pangilinan J."/>
            <person name="Riley R."/>
            <person name="Labutti K."/>
            <person name="Andreopoulos B."/>
            <person name="Lipzen A."/>
            <person name="Chen C."/>
            <person name="Yanf M."/>
            <person name="Daum C."/>
            <person name="Ng V."/>
            <person name="Clum A."/>
            <person name="Ohm R."/>
            <person name="Martin F."/>
            <person name="Silar P."/>
            <person name="Natvig D."/>
            <person name="Lalanne C."/>
            <person name="Gautier V."/>
            <person name="Ament-Velasquez S.L."/>
            <person name="Kruys A."/>
            <person name="Hutchinson M.I."/>
            <person name="Powell A.J."/>
            <person name="Barry K."/>
            <person name="Miller A.N."/>
            <person name="Grigoriev I.V."/>
            <person name="Debuchy R."/>
            <person name="Gladieux P."/>
            <person name="Thoren M.H."/>
            <person name="Johannesson H."/>
        </authorList>
    </citation>
    <scope>NUCLEOTIDE SEQUENCE</scope>
    <source>
        <strain evidence="1">PSN293</strain>
    </source>
</reference>
<dbReference type="EMBL" id="MU858305">
    <property type="protein sequence ID" value="KAK4207301.1"/>
    <property type="molecule type" value="Genomic_DNA"/>
</dbReference>
<sequence>MQVLLLQPTCHIGLDLDRDPCLGLCLGLGLALDLEWDPVRRTVHLRALLLRALFLVLLRFLDLAQGWDQRVLDLESAPVLLLDLFLCLLLVPGWDPWAPHPDPGLDLSLGSGLVPVPVPVLNFNLLLQPGFVDLHHCLDNLLRIDVVLYPADHLPPVPDLNLEFHRDIVLDLNRDAKPNIMHDIEIDSQAPNPHPAHTSGPNAIGATDMALASTAGSSDAITTSDLAEAVAEVAKS</sequence>
<evidence type="ECO:0000313" key="2">
    <source>
        <dbReference type="Proteomes" id="UP001301769"/>
    </source>
</evidence>
<accession>A0AAN6XX51</accession>
<comment type="caution">
    <text evidence="1">The sequence shown here is derived from an EMBL/GenBank/DDBJ whole genome shotgun (WGS) entry which is preliminary data.</text>
</comment>
<name>A0AAN6XX51_9PEZI</name>
<gene>
    <name evidence="1" type="ORF">QBC37DRAFT_380232</name>
</gene>
<keyword evidence="2" id="KW-1185">Reference proteome</keyword>
<dbReference type="AlphaFoldDB" id="A0AAN6XX51"/>
<evidence type="ECO:0000313" key="1">
    <source>
        <dbReference type="EMBL" id="KAK4207301.1"/>
    </source>
</evidence>